<dbReference type="AlphaFoldDB" id="A0A9W6NQ28"/>
<evidence type="ECO:0000256" key="4">
    <source>
        <dbReference type="ARBA" id="ARBA00022737"/>
    </source>
</evidence>
<keyword evidence="4 11" id="KW-0677">Repeat</keyword>
<keyword evidence="7 11" id="KW-0346">Stress response</keyword>
<comment type="cofactor">
    <cofactor evidence="11">
        <name>Zn(2+)</name>
        <dbReference type="ChEBI" id="CHEBI:29105"/>
    </cofactor>
    <text evidence="11">Binds 2 Zn(2+) ions per monomer.</text>
</comment>
<dbReference type="Pfam" id="PF01556">
    <property type="entry name" value="DnaJ_C"/>
    <property type="match status" value="1"/>
</dbReference>
<dbReference type="CDD" id="cd10747">
    <property type="entry name" value="DnaJ_C"/>
    <property type="match status" value="1"/>
</dbReference>
<proteinExistence type="inferred from homology"/>
<dbReference type="FunFam" id="2.10.230.10:FF:000002">
    <property type="entry name" value="Molecular chaperone DnaJ"/>
    <property type="match status" value="1"/>
</dbReference>
<dbReference type="InterPro" id="IPR002939">
    <property type="entry name" value="DnaJ_C"/>
</dbReference>
<dbReference type="GO" id="GO:0042026">
    <property type="term" value="P:protein refolding"/>
    <property type="evidence" value="ECO:0007669"/>
    <property type="project" value="TreeGrafter"/>
</dbReference>
<keyword evidence="2 11" id="KW-0235">DNA replication</keyword>
<dbReference type="FunFam" id="2.60.260.20:FF:000005">
    <property type="entry name" value="Chaperone protein dnaJ 1, mitochondrial"/>
    <property type="match status" value="1"/>
</dbReference>
<dbReference type="NCBIfam" id="NF008035">
    <property type="entry name" value="PRK10767.1"/>
    <property type="match status" value="1"/>
</dbReference>
<dbReference type="GO" id="GO:0006260">
    <property type="term" value="P:DNA replication"/>
    <property type="evidence" value="ECO:0007669"/>
    <property type="project" value="UniProtKB-KW"/>
</dbReference>
<comment type="domain">
    <text evidence="11">The J domain is necessary and sufficient to stimulate DnaK ATPase activity. Zinc center 1 plays an important role in the autonomous, DnaK-independent chaperone activity of DnaJ. Zinc center 2 is essential for interaction with DnaK and for DnaJ activity.</text>
</comment>
<dbReference type="SMART" id="SM00271">
    <property type="entry name" value="DnaJ"/>
    <property type="match status" value="1"/>
</dbReference>
<dbReference type="InterPro" id="IPR001623">
    <property type="entry name" value="DnaJ_domain"/>
</dbReference>
<comment type="subcellular location">
    <subcellularLocation>
        <location evidence="11">Cytoplasm</location>
    </subcellularLocation>
</comment>
<protein>
    <recommendedName>
        <fullName evidence="10 11">Chaperone protein DnaJ</fullName>
    </recommendedName>
</protein>
<reference evidence="15" key="2">
    <citation type="submission" date="2023-01" db="EMBL/GenBank/DDBJ databases">
        <authorList>
            <person name="Sun Q."/>
            <person name="Evtushenko L."/>
        </authorList>
    </citation>
    <scope>NUCLEOTIDE SEQUENCE</scope>
    <source>
        <strain evidence="15">VKM Ac-1321</strain>
    </source>
</reference>
<comment type="caution">
    <text evidence="15">The sequence shown here is derived from an EMBL/GenBank/DDBJ whole genome shotgun (WGS) entry which is preliminary data.</text>
</comment>
<evidence type="ECO:0000259" key="13">
    <source>
        <dbReference type="PROSITE" id="PS50076"/>
    </source>
</evidence>
<evidence type="ECO:0000256" key="7">
    <source>
        <dbReference type="ARBA" id="ARBA00023016"/>
    </source>
</evidence>
<keyword evidence="1 11" id="KW-0963">Cytoplasm</keyword>
<dbReference type="HAMAP" id="MF_01152">
    <property type="entry name" value="DnaJ"/>
    <property type="match status" value="1"/>
</dbReference>
<comment type="similarity">
    <text evidence="9 11">Belongs to the DnaJ family.</text>
</comment>
<feature type="binding site" evidence="11">
    <location>
        <position position="144"/>
    </location>
    <ligand>
        <name>Zn(2+)</name>
        <dbReference type="ChEBI" id="CHEBI:29105"/>
        <label>1</label>
    </ligand>
</feature>
<organism evidence="15 16">
    <name type="scientific">Dactylosporangium matsuzakiense</name>
    <dbReference type="NCBI Taxonomy" id="53360"/>
    <lineage>
        <taxon>Bacteria</taxon>
        <taxon>Bacillati</taxon>
        <taxon>Actinomycetota</taxon>
        <taxon>Actinomycetes</taxon>
        <taxon>Micromonosporales</taxon>
        <taxon>Micromonosporaceae</taxon>
        <taxon>Dactylosporangium</taxon>
    </lineage>
</organism>
<dbReference type="SUPFAM" id="SSF46565">
    <property type="entry name" value="Chaperone J-domain"/>
    <property type="match status" value="1"/>
</dbReference>
<dbReference type="PROSITE" id="PS50076">
    <property type="entry name" value="DNAJ_2"/>
    <property type="match status" value="1"/>
</dbReference>
<keyword evidence="3 11" id="KW-0479">Metal-binding</keyword>
<dbReference type="InterPro" id="IPR036869">
    <property type="entry name" value="J_dom_sf"/>
</dbReference>
<dbReference type="CDD" id="cd10719">
    <property type="entry name" value="DnaJ_zf"/>
    <property type="match status" value="1"/>
</dbReference>
<feature type="binding site" evidence="11">
    <location>
        <position position="161"/>
    </location>
    <ligand>
        <name>Zn(2+)</name>
        <dbReference type="ChEBI" id="CHEBI:29105"/>
        <label>2</label>
    </ligand>
</feature>
<feature type="domain" description="CR-type" evidence="14">
    <location>
        <begin position="128"/>
        <end position="210"/>
    </location>
</feature>
<dbReference type="Pfam" id="PF00226">
    <property type="entry name" value="DnaJ"/>
    <property type="match status" value="1"/>
</dbReference>
<dbReference type="PANTHER" id="PTHR43096">
    <property type="entry name" value="DNAJ HOMOLOG 1, MITOCHONDRIAL-RELATED"/>
    <property type="match status" value="1"/>
</dbReference>
<evidence type="ECO:0000256" key="2">
    <source>
        <dbReference type="ARBA" id="ARBA00022705"/>
    </source>
</evidence>
<dbReference type="NCBIfam" id="NF010871">
    <property type="entry name" value="PRK14278.1"/>
    <property type="match status" value="1"/>
</dbReference>
<comment type="subunit">
    <text evidence="11">Homodimer.</text>
</comment>
<evidence type="ECO:0000313" key="16">
    <source>
        <dbReference type="Proteomes" id="UP001143480"/>
    </source>
</evidence>
<keyword evidence="16" id="KW-1185">Reference proteome</keyword>
<dbReference type="Gene3D" id="2.60.260.20">
    <property type="entry name" value="Urease metallochaperone UreE, N-terminal domain"/>
    <property type="match status" value="2"/>
</dbReference>
<dbReference type="Proteomes" id="UP001143480">
    <property type="component" value="Unassembled WGS sequence"/>
</dbReference>
<dbReference type="SUPFAM" id="SSF49493">
    <property type="entry name" value="HSP40/DnaJ peptide-binding domain"/>
    <property type="match status" value="2"/>
</dbReference>
<reference evidence="15" key="1">
    <citation type="journal article" date="2014" name="Int. J. Syst. Evol. Microbiol.">
        <title>Complete genome sequence of Corynebacterium casei LMG S-19264T (=DSM 44701T), isolated from a smear-ripened cheese.</title>
        <authorList>
            <consortium name="US DOE Joint Genome Institute (JGI-PGF)"/>
            <person name="Walter F."/>
            <person name="Albersmeier A."/>
            <person name="Kalinowski J."/>
            <person name="Ruckert C."/>
        </authorList>
    </citation>
    <scope>NUCLEOTIDE SEQUENCE</scope>
    <source>
        <strain evidence="15">VKM Ac-1321</strain>
    </source>
</reference>
<accession>A0A9W6NQ28</accession>
<dbReference type="Pfam" id="PF00684">
    <property type="entry name" value="DnaJ_CXXCXGXG"/>
    <property type="match status" value="1"/>
</dbReference>
<dbReference type="PRINTS" id="PR00625">
    <property type="entry name" value="JDOMAIN"/>
</dbReference>
<evidence type="ECO:0000256" key="1">
    <source>
        <dbReference type="ARBA" id="ARBA00022490"/>
    </source>
</evidence>
<feature type="repeat" description="CXXCXGXG motif" evidence="11">
    <location>
        <begin position="184"/>
        <end position="191"/>
    </location>
</feature>
<dbReference type="InterPro" id="IPR036410">
    <property type="entry name" value="HSP_DnaJ_Cys-rich_dom_sf"/>
</dbReference>
<comment type="function">
    <text evidence="11">Participates actively in the response to hyperosmotic and heat shock by preventing the aggregation of stress-denatured proteins and by disaggregating proteins, also in an autonomous, DnaK-independent fashion. Unfolded proteins bind initially to DnaJ; upon interaction with the DnaJ-bound protein, DnaK hydrolyzes its bound ATP, resulting in the formation of a stable complex. GrpE releases ADP from DnaK; ATP binding to DnaK triggers the release of the substrate protein, thus completing the reaction cycle. Several rounds of ATP-dependent interactions between DnaJ, DnaK and GrpE are required for fully efficient folding. Also involved, together with DnaK and GrpE, in the DNA replication of plasmids through activation of initiation proteins.</text>
</comment>
<dbReference type="RefSeq" id="WP_223097928.1">
    <property type="nucleotide sequence ID" value="NZ_BAAAXA010000001.1"/>
</dbReference>
<dbReference type="InterPro" id="IPR012724">
    <property type="entry name" value="DnaJ"/>
</dbReference>
<evidence type="ECO:0000256" key="8">
    <source>
        <dbReference type="ARBA" id="ARBA00023186"/>
    </source>
</evidence>
<sequence>MAKDYYGILGVKRDSTADEIKRAYRRLAREFHPDVNPDPAAQEKFKEINAAYEVLSDPRKREMVDLGGDPLAPSGGGGGPQAGTFVGFQDIMDAFFGTQSARGPRPRVRPGADAILRLDLDLHETAFGVEAPIQVDTAVLCTTCQGAGTAPGTHPQTCEICQGRGEVQSVQRTFLGQVVSARPCSACQGFGTVIPHPCATCGGDGRVRTRRSLTVKIPSGVEDGMRIRLAQQGEIGPGGGQPGDLYVEIHERPHDVYSRKDDDLHCRVTVPMTAAALGTRLTIKTLDGEETVDVKAGTQPTSTLRIRGKGVPHLRGAGRGDLYVHLDVRTPTRLEPEQERLLREFARTRGEEVAELSKQGGFFSRMRDAFNGHQ</sequence>
<dbReference type="PROSITE" id="PS51188">
    <property type="entry name" value="ZF_CR"/>
    <property type="match status" value="1"/>
</dbReference>
<evidence type="ECO:0000256" key="9">
    <source>
        <dbReference type="ARBA" id="ARBA00061004"/>
    </source>
</evidence>
<dbReference type="PANTHER" id="PTHR43096:SF48">
    <property type="entry name" value="CHAPERONE PROTEIN DNAJ"/>
    <property type="match status" value="1"/>
</dbReference>
<evidence type="ECO:0000256" key="5">
    <source>
        <dbReference type="ARBA" id="ARBA00022771"/>
    </source>
</evidence>
<keyword evidence="6 11" id="KW-0862">Zinc</keyword>
<dbReference type="GO" id="GO:0051082">
    <property type="term" value="F:unfolded protein binding"/>
    <property type="evidence" value="ECO:0007669"/>
    <property type="project" value="UniProtKB-UniRule"/>
</dbReference>
<feature type="binding site" evidence="11">
    <location>
        <position position="141"/>
    </location>
    <ligand>
        <name>Zn(2+)</name>
        <dbReference type="ChEBI" id="CHEBI:29105"/>
        <label>1</label>
    </ligand>
</feature>
<evidence type="ECO:0000256" key="6">
    <source>
        <dbReference type="ARBA" id="ARBA00022833"/>
    </source>
</evidence>
<dbReference type="GO" id="GO:0031072">
    <property type="term" value="F:heat shock protein binding"/>
    <property type="evidence" value="ECO:0007669"/>
    <property type="project" value="InterPro"/>
</dbReference>
<keyword evidence="5 11" id="KW-0863">Zinc-finger</keyword>
<name>A0A9W6NQ28_9ACTN</name>
<evidence type="ECO:0000256" key="3">
    <source>
        <dbReference type="ARBA" id="ARBA00022723"/>
    </source>
</evidence>
<dbReference type="NCBIfam" id="TIGR02349">
    <property type="entry name" value="DnaJ_bact"/>
    <property type="match status" value="1"/>
</dbReference>
<dbReference type="Gene3D" id="2.10.230.10">
    <property type="entry name" value="Heat shock protein DnaJ, cysteine-rich domain"/>
    <property type="match status" value="1"/>
</dbReference>
<dbReference type="Gene3D" id="1.10.287.110">
    <property type="entry name" value="DnaJ domain"/>
    <property type="match status" value="1"/>
</dbReference>
<evidence type="ECO:0000256" key="11">
    <source>
        <dbReference type="HAMAP-Rule" id="MF_01152"/>
    </source>
</evidence>
<feature type="binding site" evidence="11">
    <location>
        <position position="198"/>
    </location>
    <ligand>
        <name>Zn(2+)</name>
        <dbReference type="ChEBI" id="CHEBI:29105"/>
        <label>1</label>
    </ligand>
</feature>
<evidence type="ECO:0000256" key="12">
    <source>
        <dbReference type="PROSITE-ProRule" id="PRU00546"/>
    </source>
</evidence>
<keyword evidence="8 11" id="KW-0143">Chaperone</keyword>
<dbReference type="GO" id="GO:0009408">
    <property type="term" value="P:response to heat"/>
    <property type="evidence" value="ECO:0007669"/>
    <property type="project" value="InterPro"/>
</dbReference>
<feature type="binding site" evidence="11">
    <location>
        <position position="158"/>
    </location>
    <ligand>
        <name>Zn(2+)</name>
        <dbReference type="ChEBI" id="CHEBI:29105"/>
        <label>2</label>
    </ligand>
</feature>
<dbReference type="GO" id="GO:0008270">
    <property type="term" value="F:zinc ion binding"/>
    <property type="evidence" value="ECO:0007669"/>
    <property type="project" value="UniProtKB-UniRule"/>
</dbReference>
<feature type="binding site" evidence="11">
    <location>
        <position position="184"/>
    </location>
    <ligand>
        <name>Zn(2+)</name>
        <dbReference type="ChEBI" id="CHEBI:29105"/>
        <label>2</label>
    </ligand>
</feature>
<dbReference type="CDD" id="cd06257">
    <property type="entry name" value="DnaJ"/>
    <property type="match status" value="1"/>
</dbReference>
<feature type="zinc finger region" description="CR-type" evidence="12">
    <location>
        <begin position="128"/>
        <end position="210"/>
    </location>
</feature>
<feature type="binding site" evidence="11">
    <location>
        <position position="201"/>
    </location>
    <ligand>
        <name>Zn(2+)</name>
        <dbReference type="ChEBI" id="CHEBI:29105"/>
        <label>1</label>
    </ligand>
</feature>
<evidence type="ECO:0000256" key="10">
    <source>
        <dbReference type="ARBA" id="ARBA00067609"/>
    </source>
</evidence>
<feature type="repeat" description="CXXCXGXG motif" evidence="11">
    <location>
        <begin position="158"/>
        <end position="165"/>
    </location>
</feature>
<dbReference type="EMBL" id="BSFP01000063">
    <property type="protein sequence ID" value="GLL05770.1"/>
    <property type="molecule type" value="Genomic_DNA"/>
</dbReference>
<feature type="domain" description="J" evidence="13">
    <location>
        <begin position="4"/>
        <end position="68"/>
    </location>
</feature>
<dbReference type="SUPFAM" id="SSF57938">
    <property type="entry name" value="DnaJ/Hsp40 cysteine-rich domain"/>
    <property type="match status" value="1"/>
</dbReference>
<feature type="binding site" evidence="11">
    <location>
        <position position="187"/>
    </location>
    <ligand>
        <name>Zn(2+)</name>
        <dbReference type="ChEBI" id="CHEBI:29105"/>
        <label>2</label>
    </ligand>
</feature>
<evidence type="ECO:0000259" key="14">
    <source>
        <dbReference type="PROSITE" id="PS51188"/>
    </source>
</evidence>
<dbReference type="InterPro" id="IPR008971">
    <property type="entry name" value="HSP40/DnaJ_pept-bd"/>
</dbReference>
<gene>
    <name evidence="15" type="primary">dnaJ2</name>
    <name evidence="11" type="synonym">dnaJ</name>
    <name evidence="15" type="ORF">GCM10017581_075170</name>
</gene>
<feature type="repeat" description="CXXCXGXG motif" evidence="11">
    <location>
        <begin position="141"/>
        <end position="148"/>
    </location>
</feature>
<feature type="repeat" description="CXXCXGXG motif" evidence="11">
    <location>
        <begin position="198"/>
        <end position="205"/>
    </location>
</feature>
<evidence type="ECO:0000313" key="15">
    <source>
        <dbReference type="EMBL" id="GLL05770.1"/>
    </source>
</evidence>
<dbReference type="GO" id="GO:0005524">
    <property type="term" value="F:ATP binding"/>
    <property type="evidence" value="ECO:0007669"/>
    <property type="project" value="InterPro"/>
</dbReference>
<dbReference type="GO" id="GO:0005737">
    <property type="term" value="C:cytoplasm"/>
    <property type="evidence" value="ECO:0007669"/>
    <property type="project" value="UniProtKB-SubCell"/>
</dbReference>
<dbReference type="InterPro" id="IPR001305">
    <property type="entry name" value="HSP_DnaJ_Cys-rich_dom"/>
</dbReference>